<dbReference type="PANTHER" id="PTHR42904:SF6">
    <property type="entry name" value="NAD-CAPPED RNA HYDROLASE NUDT12"/>
    <property type="match status" value="1"/>
</dbReference>
<evidence type="ECO:0000313" key="12">
    <source>
        <dbReference type="EMBL" id="PZA14769.1"/>
    </source>
</evidence>
<dbReference type="InterPro" id="IPR000086">
    <property type="entry name" value="NUDIX_hydrolase_dom"/>
</dbReference>
<dbReference type="CDD" id="cd03429">
    <property type="entry name" value="NUDIX_NADH_pyrophosphatase_Nudt13"/>
    <property type="match status" value="1"/>
</dbReference>
<dbReference type="GO" id="GO:0006742">
    <property type="term" value="P:NADP+ catabolic process"/>
    <property type="evidence" value="ECO:0007669"/>
    <property type="project" value="TreeGrafter"/>
</dbReference>
<gene>
    <name evidence="12" type="ORF">DNK49_20000</name>
</gene>
<protein>
    <recommendedName>
        <fullName evidence="4">NAD(+) diphosphatase</fullName>
        <ecNumber evidence="4">3.6.1.22</ecNumber>
    </recommendedName>
</protein>
<dbReference type="InterPro" id="IPR020476">
    <property type="entry name" value="Nudix_hydrolase"/>
</dbReference>
<dbReference type="InterPro" id="IPR050241">
    <property type="entry name" value="NAD-cap_RNA_hydrolase_NudC"/>
</dbReference>
<dbReference type="Pfam" id="PF00293">
    <property type="entry name" value="NUDIX"/>
    <property type="match status" value="1"/>
</dbReference>
<evidence type="ECO:0000256" key="9">
    <source>
        <dbReference type="ARBA" id="ARBA00023679"/>
    </source>
</evidence>
<dbReference type="Pfam" id="PF09297">
    <property type="entry name" value="Zn_ribbon_NUD"/>
    <property type="match status" value="1"/>
</dbReference>
<keyword evidence="8" id="KW-0520">NAD</keyword>
<organism evidence="12 13">
    <name type="scientific">Parazoarcus communis SWub3 = DSM 12120</name>
    <dbReference type="NCBI Taxonomy" id="1121029"/>
    <lineage>
        <taxon>Bacteria</taxon>
        <taxon>Pseudomonadati</taxon>
        <taxon>Pseudomonadota</taxon>
        <taxon>Betaproteobacteria</taxon>
        <taxon>Rhodocyclales</taxon>
        <taxon>Zoogloeaceae</taxon>
        <taxon>Parazoarcus</taxon>
    </lineage>
</organism>
<dbReference type="OrthoDB" id="9791656at2"/>
<dbReference type="GO" id="GO:0005829">
    <property type="term" value="C:cytosol"/>
    <property type="evidence" value="ECO:0007669"/>
    <property type="project" value="TreeGrafter"/>
</dbReference>
<dbReference type="GO" id="GO:0035529">
    <property type="term" value="F:NADH pyrophosphatase activity"/>
    <property type="evidence" value="ECO:0007669"/>
    <property type="project" value="TreeGrafter"/>
</dbReference>
<dbReference type="Pfam" id="PF09296">
    <property type="entry name" value="NUDIX-like"/>
    <property type="match status" value="1"/>
</dbReference>
<comment type="catalytic activity">
    <reaction evidence="9">
        <text>a 5'-end NAD(+)-phospho-ribonucleoside in mRNA + H2O = a 5'-end phospho-adenosine-phospho-ribonucleoside in mRNA + beta-nicotinamide D-ribonucleotide + 2 H(+)</text>
        <dbReference type="Rhea" id="RHEA:60876"/>
        <dbReference type="Rhea" id="RHEA-COMP:15698"/>
        <dbReference type="Rhea" id="RHEA-COMP:15719"/>
        <dbReference type="ChEBI" id="CHEBI:14649"/>
        <dbReference type="ChEBI" id="CHEBI:15377"/>
        <dbReference type="ChEBI" id="CHEBI:15378"/>
        <dbReference type="ChEBI" id="CHEBI:144029"/>
        <dbReference type="ChEBI" id="CHEBI:144051"/>
    </reaction>
    <physiologicalReaction direction="left-to-right" evidence="9">
        <dbReference type="Rhea" id="RHEA:60877"/>
    </physiologicalReaction>
</comment>
<name>A0A323UQS8_9RHOO</name>
<keyword evidence="7" id="KW-0460">Magnesium</keyword>
<dbReference type="Proteomes" id="UP000248259">
    <property type="component" value="Unassembled WGS sequence"/>
</dbReference>
<dbReference type="PROSITE" id="PS00893">
    <property type="entry name" value="NUDIX_BOX"/>
    <property type="match status" value="1"/>
</dbReference>
<dbReference type="Gene3D" id="3.90.79.20">
    <property type="match status" value="1"/>
</dbReference>
<comment type="similarity">
    <text evidence="3">Belongs to the Nudix hydrolase family. NudC subfamily.</text>
</comment>
<accession>A0A323UQS8</accession>
<dbReference type="SUPFAM" id="SSF55811">
    <property type="entry name" value="Nudix"/>
    <property type="match status" value="2"/>
</dbReference>
<dbReference type="PROSITE" id="PS51462">
    <property type="entry name" value="NUDIX"/>
    <property type="match status" value="1"/>
</dbReference>
<comment type="cofactor">
    <cofactor evidence="2">
        <name>Zn(2+)</name>
        <dbReference type="ChEBI" id="CHEBI:29105"/>
    </cofactor>
</comment>
<evidence type="ECO:0000256" key="7">
    <source>
        <dbReference type="ARBA" id="ARBA00022842"/>
    </source>
</evidence>
<dbReference type="Gene3D" id="3.90.79.10">
    <property type="entry name" value="Nucleoside Triphosphate Pyrophosphohydrolase"/>
    <property type="match status" value="1"/>
</dbReference>
<proteinExistence type="inferred from homology"/>
<keyword evidence="5" id="KW-0479">Metal-binding</keyword>
<keyword evidence="6 10" id="KW-0378">Hydrolase</keyword>
<dbReference type="GO" id="GO:0019677">
    <property type="term" value="P:NAD+ catabolic process"/>
    <property type="evidence" value="ECO:0007669"/>
    <property type="project" value="TreeGrafter"/>
</dbReference>
<dbReference type="InterPro" id="IPR015797">
    <property type="entry name" value="NUDIX_hydrolase-like_dom_sf"/>
</dbReference>
<evidence type="ECO:0000256" key="10">
    <source>
        <dbReference type="RuleBase" id="RU003476"/>
    </source>
</evidence>
<feature type="domain" description="Nudix hydrolase" evidence="11">
    <location>
        <begin position="128"/>
        <end position="254"/>
    </location>
</feature>
<comment type="cofactor">
    <cofactor evidence="1">
        <name>Mg(2+)</name>
        <dbReference type="ChEBI" id="CHEBI:18420"/>
    </cofactor>
</comment>
<sequence length="256" mass="27728">MSTPAYWILRYEQRILTLPADVTGPLLPFGHAADFGLADEGLAAGQFDGHPCRTADIATLPAHLALEATPLRALFPQAGDEVFALAGRAVQLLDWQQQHRYCGRCGTPNTMKHGEWAMQCPSCGLLAYPRVSPAIMVLVRSGKRLLLARSPHFKPGVFSALAGFVEPGETLEQCAAREVREEVGIEITQLRYFGSQPWPFPNSLMVAFLAEHAGGEIKPDPAEIEAAGWFAADALPLLPDPVSISRRLIEAALAGH</sequence>
<dbReference type="GO" id="GO:0046872">
    <property type="term" value="F:metal ion binding"/>
    <property type="evidence" value="ECO:0007669"/>
    <property type="project" value="UniProtKB-KW"/>
</dbReference>
<evidence type="ECO:0000256" key="8">
    <source>
        <dbReference type="ARBA" id="ARBA00023027"/>
    </source>
</evidence>
<dbReference type="InterPro" id="IPR015376">
    <property type="entry name" value="Znr_NADH_PPase"/>
</dbReference>
<evidence type="ECO:0000256" key="5">
    <source>
        <dbReference type="ARBA" id="ARBA00022723"/>
    </source>
</evidence>
<dbReference type="EMBL" id="QKOE01000022">
    <property type="protein sequence ID" value="PZA14769.1"/>
    <property type="molecule type" value="Genomic_DNA"/>
</dbReference>
<evidence type="ECO:0000256" key="1">
    <source>
        <dbReference type="ARBA" id="ARBA00001946"/>
    </source>
</evidence>
<dbReference type="EC" id="3.6.1.22" evidence="4"/>
<evidence type="ECO:0000256" key="3">
    <source>
        <dbReference type="ARBA" id="ARBA00009595"/>
    </source>
</evidence>
<evidence type="ECO:0000256" key="2">
    <source>
        <dbReference type="ARBA" id="ARBA00001947"/>
    </source>
</evidence>
<keyword evidence="13" id="KW-1185">Reference proteome</keyword>
<evidence type="ECO:0000256" key="4">
    <source>
        <dbReference type="ARBA" id="ARBA00012381"/>
    </source>
</evidence>
<dbReference type="PANTHER" id="PTHR42904">
    <property type="entry name" value="NUDIX HYDROLASE, NUDC SUBFAMILY"/>
    <property type="match status" value="1"/>
</dbReference>
<dbReference type="PRINTS" id="PR00502">
    <property type="entry name" value="NUDIXFAMILY"/>
</dbReference>
<evidence type="ECO:0000259" key="11">
    <source>
        <dbReference type="PROSITE" id="PS51462"/>
    </source>
</evidence>
<dbReference type="NCBIfam" id="NF001299">
    <property type="entry name" value="PRK00241.1"/>
    <property type="match status" value="1"/>
</dbReference>
<evidence type="ECO:0000313" key="13">
    <source>
        <dbReference type="Proteomes" id="UP000248259"/>
    </source>
</evidence>
<dbReference type="AlphaFoldDB" id="A0A323UQS8"/>
<dbReference type="InterPro" id="IPR015375">
    <property type="entry name" value="NADH_PPase-like_N"/>
</dbReference>
<reference evidence="12 13" key="1">
    <citation type="submission" date="2018-06" db="EMBL/GenBank/DDBJ databases">
        <title>Azoarcus communis strain SWub3 genome.</title>
        <authorList>
            <person name="Zorraquino Salvo V."/>
            <person name="Toubiana D."/>
            <person name="Blumwald E."/>
        </authorList>
    </citation>
    <scope>NUCLEOTIDE SEQUENCE [LARGE SCALE GENOMIC DNA]</scope>
    <source>
        <strain evidence="12 13">SWub3</strain>
    </source>
</reference>
<comment type="caution">
    <text evidence="12">The sequence shown here is derived from an EMBL/GenBank/DDBJ whole genome shotgun (WGS) entry which is preliminary data.</text>
</comment>
<evidence type="ECO:0000256" key="6">
    <source>
        <dbReference type="ARBA" id="ARBA00022801"/>
    </source>
</evidence>
<dbReference type="InterPro" id="IPR049734">
    <property type="entry name" value="NudC-like_C"/>
</dbReference>
<dbReference type="RefSeq" id="WP_110528935.1">
    <property type="nucleotide sequence ID" value="NZ_QKOE01000022.1"/>
</dbReference>
<dbReference type="InterPro" id="IPR020084">
    <property type="entry name" value="NUDIX_hydrolase_CS"/>
</dbReference>